<dbReference type="SUPFAM" id="SSF46785">
    <property type="entry name" value="Winged helix' DNA-binding domain"/>
    <property type="match status" value="1"/>
</dbReference>
<proteinExistence type="predicted"/>
<evidence type="ECO:0000259" key="6">
    <source>
        <dbReference type="PROSITE" id="PS51077"/>
    </source>
</evidence>
<dbReference type="InterPro" id="IPR029016">
    <property type="entry name" value="GAF-like_dom_sf"/>
</dbReference>
<organism evidence="8 9">
    <name type="scientific">Paenibacillus antri</name>
    <dbReference type="NCBI Taxonomy" id="2582848"/>
    <lineage>
        <taxon>Bacteria</taxon>
        <taxon>Bacillati</taxon>
        <taxon>Bacillota</taxon>
        <taxon>Bacilli</taxon>
        <taxon>Bacillales</taxon>
        <taxon>Paenibacillaceae</taxon>
        <taxon>Paenibacillus</taxon>
    </lineage>
</organism>
<comment type="function">
    <text evidence="4">May be an activator protein for the gylABX operon.</text>
</comment>
<evidence type="ECO:0000259" key="7">
    <source>
        <dbReference type="PROSITE" id="PS51078"/>
    </source>
</evidence>
<evidence type="ECO:0000313" key="8">
    <source>
        <dbReference type="EMBL" id="TLS48996.1"/>
    </source>
</evidence>
<dbReference type="Gene3D" id="1.10.10.10">
    <property type="entry name" value="Winged helix-like DNA-binding domain superfamily/Winged helix DNA-binding domain"/>
    <property type="match status" value="1"/>
</dbReference>
<feature type="domain" description="HTH iclR-type" evidence="6">
    <location>
        <begin position="23"/>
        <end position="85"/>
    </location>
</feature>
<evidence type="ECO:0000256" key="5">
    <source>
        <dbReference type="ARBA" id="ARBA00070406"/>
    </source>
</evidence>
<dbReference type="SMART" id="SM00346">
    <property type="entry name" value="HTH_ICLR"/>
    <property type="match status" value="1"/>
</dbReference>
<dbReference type="PROSITE" id="PS51077">
    <property type="entry name" value="HTH_ICLR"/>
    <property type="match status" value="1"/>
</dbReference>
<name>A0A5R9G3W2_9BACL</name>
<dbReference type="Proteomes" id="UP000309676">
    <property type="component" value="Unassembled WGS sequence"/>
</dbReference>
<dbReference type="PROSITE" id="PS51078">
    <property type="entry name" value="ICLR_ED"/>
    <property type="match status" value="1"/>
</dbReference>
<evidence type="ECO:0000256" key="3">
    <source>
        <dbReference type="ARBA" id="ARBA00023163"/>
    </source>
</evidence>
<evidence type="ECO:0000313" key="9">
    <source>
        <dbReference type="Proteomes" id="UP000309676"/>
    </source>
</evidence>
<feature type="domain" description="IclR-ED" evidence="7">
    <location>
        <begin position="86"/>
        <end position="270"/>
    </location>
</feature>
<dbReference type="Pfam" id="PF09339">
    <property type="entry name" value="HTH_IclR"/>
    <property type="match status" value="1"/>
</dbReference>
<dbReference type="Pfam" id="PF01614">
    <property type="entry name" value="IclR_C"/>
    <property type="match status" value="1"/>
</dbReference>
<dbReference type="InterPro" id="IPR036388">
    <property type="entry name" value="WH-like_DNA-bd_sf"/>
</dbReference>
<comment type="caution">
    <text evidence="8">The sequence shown here is derived from an EMBL/GenBank/DDBJ whole genome shotgun (WGS) entry which is preliminary data.</text>
</comment>
<keyword evidence="3" id="KW-0804">Transcription</keyword>
<dbReference type="PANTHER" id="PTHR30136:SF35">
    <property type="entry name" value="HTH-TYPE TRANSCRIPTIONAL REGULATOR RV1719"/>
    <property type="match status" value="1"/>
</dbReference>
<dbReference type="FunFam" id="1.10.10.10:FF:000056">
    <property type="entry name" value="IclR family transcriptional regulator"/>
    <property type="match status" value="1"/>
</dbReference>
<dbReference type="EMBL" id="VCIW01000025">
    <property type="protein sequence ID" value="TLS48996.1"/>
    <property type="molecule type" value="Genomic_DNA"/>
</dbReference>
<sequence length="275" mass="30377">MNASYSYEGWIPMKTEQANPMITQSVTRALAILSCFSDEQPELRVIDFSKKLNLTQSNVSRLLATMVSLGYVEKDEFSGFYRLGHQIITLGGIALNNSEIRKLALPELFDLERRLGLGANVAVLKAQSMFYLAHVDSHRSPRMYTLLGRSNPLYNTGIGKVLLAHLGREEAAALLDRIELTAYTDRTITDLAALQEELEQVRSSGYAMELEELALGRACIAAPLRGRSGKVVAGISLSGPLSDIRLPERERELAGVLIEVADRISTKMGYVTARM</sequence>
<dbReference type="GO" id="GO:0003700">
    <property type="term" value="F:DNA-binding transcription factor activity"/>
    <property type="evidence" value="ECO:0007669"/>
    <property type="project" value="TreeGrafter"/>
</dbReference>
<protein>
    <recommendedName>
        <fullName evidence="5">Glycerol operon regulatory protein</fullName>
    </recommendedName>
</protein>
<dbReference type="GO" id="GO:0045892">
    <property type="term" value="P:negative regulation of DNA-templated transcription"/>
    <property type="evidence" value="ECO:0007669"/>
    <property type="project" value="TreeGrafter"/>
</dbReference>
<dbReference type="PANTHER" id="PTHR30136">
    <property type="entry name" value="HELIX-TURN-HELIX TRANSCRIPTIONAL REGULATOR, ICLR FAMILY"/>
    <property type="match status" value="1"/>
</dbReference>
<dbReference type="InterPro" id="IPR014757">
    <property type="entry name" value="Tscrpt_reg_IclR_C"/>
</dbReference>
<dbReference type="InterPro" id="IPR050707">
    <property type="entry name" value="HTH_MetabolicPath_Reg"/>
</dbReference>
<keyword evidence="2" id="KW-0238">DNA-binding</keyword>
<dbReference type="GO" id="GO:0003677">
    <property type="term" value="F:DNA binding"/>
    <property type="evidence" value="ECO:0007669"/>
    <property type="project" value="UniProtKB-KW"/>
</dbReference>
<keyword evidence="9" id="KW-1185">Reference proteome</keyword>
<dbReference type="InterPro" id="IPR036390">
    <property type="entry name" value="WH_DNA-bd_sf"/>
</dbReference>
<dbReference type="Gene3D" id="3.30.450.40">
    <property type="match status" value="1"/>
</dbReference>
<dbReference type="InterPro" id="IPR005471">
    <property type="entry name" value="Tscrpt_reg_IclR_N"/>
</dbReference>
<evidence type="ECO:0000256" key="1">
    <source>
        <dbReference type="ARBA" id="ARBA00023015"/>
    </source>
</evidence>
<accession>A0A5R9G3W2</accession>
<keyword evidence="1" id="KW-0805">Transcription regulation</keyword>
<dbReference type="SUPFAM" id="SSF55781">
    <property type="entry name" value="GAF domain-like"/>
    <property type="match status" value="1"/>
</dbReference>
<dbReference type="AlphaFoldDB" id="A0A5R9G3W2"/>
<evidence type="ECO:0000256" key="4">
    <source>
        <dbReference type="ARBA" id="ARBA00058938"/>
    </source>
</evidence>
<evidence type="ECO:0000256" key="2">
    <source>
        <dbReference type="ARBA" id="ARBA00023125"/>
    </source>
</evidence>
<gene>
    <name evidence="8" type="ORF">FE782_27350</name>
</gene>
<reference evidence="8 9" key="1">
    <citation type="submission" date="2019-05" db="EMBL/GenBank/DDBJ databases">
        <authorList>
            <person name="Narsing Rao M.P."/>
            <person name="Li W.J."/>
        </authorList>
    </citation>
    <scope>NUCLEOTIDE SEQUENCE [LARGE SCALE GENOMIC DNA]</scope>
    <source>
        <strain evidence="8 9">SYSU_K30003</strain>
    </source>
</reference>